<dbReference type="PRINTS" id="PR01959">
    <property type="entry name" value="SBIMPHPHTASE"/>
</dbReference>
<comment type="caution">
    <text evidence="8">The sequence shown here is derived from an EMBL/GenBank/DDBJ whole genome shotgun (WGS) entry which is preliminary data.</text>
</comment>
<proteinExistence type="inferred from homology"/>
<dbReference type="CDD" id="cd01639">
    <property type="entry name" value="IMPase"/>
    <property type="match status" value="1"/>
</dbReference>
<evidence type="ECO:0000256" key="1">
    <source>
        <dbReference type="ARBA" id="ARBA00001033"/>
    </source>
</evidence>
<dbReference type="InterPro" id="IPR033942">
    <property type="entry name" value="IMPase"/>
</dbReference>
<organism evidence="8 9">
    <name type="scientific">Parasedimentitalea denitrificans</name>
    <dbReference type="NCBI Taxonomy" id="2211118"/>
    <lineage>
        <taxon>Bacteria</taxon>
        <taxon>Pseudomonadati</taxon>
        <taxon>Pseudomonadota</taxon>
        <taxon>Alphaproteobacteria</taxon>
        <taxon>Rhodobacterales</taxon>
        <taxon>Paracoccaceae</taxon>
        <taxon>Parasedimentitalea</taxon>
    </lineage>
</organism>
<keyword evidence="6 7" id="KW-0460">Magnesium</keyword>
<sequence length="263" mass="28135">MSDVDLDARAEACRKLIKAAGALAGKAFDERPAGAFEMKGPQDFLTETDLAVEKLIRSEIEAQFPSDGFLGEETGGVVEGDYWVVDPIDGTANFARGIPHYCVAIAFVSAGEVQIGAIYNPSFDELYFARKGQGAYRNESKISVSRIARADESSIEIGWSNRLPNQQYYDIIHQLFDDGANVRRASSGALGLAYVAEGRSDGYAELHMNAWDCLAGFLLVQEAGGVIGGFPETAELYQGGKVLAATPGISDLLAKASGIPVIK</sequence>
<accession>A0ABX0W2T9</accession>
<dbReference type="EC" id="3.1.3.25" evidence="7"/>
<keyword evidence="9" id="KW-1185">Reference proteome</keyword>
<comment type="catalytic activity">
    <reaction evidence="1 7">
        <text>a myo-inositol phosphate + H2O = myo-inositol + phosphate</text>
        <dbReference type="Rhea" id="RHEA:24056"/>
        <dbReference type="ChEBI" id="CHEBI:15377"/>
        <dbReference type="ChEBI" id="CHEBI:17268"/>
        <dbReference type="ChEBI" id="CHEBI:43474"/>
        <dbReference type="ChEBI" id="CHEBI:84139"/>
        <dbReference type="EC" id="3.1.3.25"/>
    </reaction>
</comment>
<dbReference type="PANTHER" id="PTHR20854">
    <property type="entry name" value="INOSITOL MONOPHOSPHATASE"/>
    <property type="match status" value="1"/>
</dbReference>
<evidence type="ECO:0000256" key="7">
    <source>
        <dbReference type="RuleBase" id="RU364068"/>
    </source>
</evidence>
<comment type="similarity">
    <text evidence="3 7">Belongs to the inositol monophosphatase superfamily.</text>
</comment>
<comment type="cofactor">
    <cofactor evidence="2 7">
        <name>Mg(2+)</name>
        <dbReference type="ChEBI" id="CHEBI:18420"/>
    </cofactor>
</comment>
<dbReference type="Proteomes" id="UP001429564">
    <property type="component" value="Unassembled WGS sequence"/>
</dbReference>
<dbReference type="SUPFAM" id="SSF56655">
    <property type="entry name" value="Carbohydrate phosphatase"/>
    <property type="match status" value="1"/>
</dbReference>
<dbReference type="Gene3D" id="3.30.540.10">
    <property type="entry name" value="Fructose-1,6-Bisphosphatase, subunit A, domain 1"/>
    <property type="match status" value="1"/>
</dbReference>
<dbReference type="Gene3D" id="3.40.190.80">
    <property type="match status" value="1"/>
</dbReference>
<evidence type="ECO:0000313" key="8">
    <source>
        <dbReference type="EMBL" id="NIZ59812.1"/>
    </source>
</evidence>
<evidence type="ECO:0000256" key="3">
    <source>
        <dbReference type="ARBA" id="ARBA00009759"/>
    </source>
</evidence>
<dbReference type="PROSITE" id="PS00629">
    <property type="entry name" value="IMP_1"/>
    <property type="match status" value="1"/>
</dbReference>
<dbReference type="EMBL" id="QHLQ01000001">
    <property type="protein sequence ID" value="NIZ59812.1"/>
    <property type="molecule type" value="Genomic_DNA"/>
</dbReference>
<keyword evidence="4 7" id="KW-0479">Metal-binding</keyword>
<evidence type="ECO:0000256" key="4">
    <source>
        <dbReference type="ARBA" id="ARBA00022723"/>
    </source>
</evidence>
<gene>
    <name evidence="8" type="ORF">DL239_02350</name>
</gene>
<keyword evidence="5 7" id="KW-0378">Hydrolase</keyword>
<dbReference type="Pfam" id="PF00459">
    <property type="entry name" value="Inositol_P"/>
    <property type="match status" value="1"/>
</dbReference>
<dbReference type="PANTHER" id="PTHR20854:SF4">
    <property type="entry name" value="INOSITOL-1-MONOPHOSPHATASE-RELATED"/>
    <property type="match status" value="1"/>
</dbReference>
<evidence type="ECO:0000256" key="2">
    <source>
        <dbReference type="ARBA" id="ARBA00001946"/>
    </source>
</evidence>
<evidence type="ECO:0000256" key="6">
    <source>
        <dbReference type="ARBA" id="ARBA00022842"/>
    </source>
</evidence>
<protein>
    <recommendedName>
        <fullName evidence="7">Inositol-1-monophosphatase</fullName>
        <ecNumber evidence="7">3.1.3.25</ecNumber>
    </recommendedName>
</protein>
<dbReference type="InterPro" id="IPR000760">
    <property type="entry name" value="Inositol_monophosphatase-like"/>
</dbReference>
<name>A0ABX0W2T9_9RHOB</name>
<dbReference type="InterPro" id="IPR022337">
    <property type="entry name" value="Inositol_monophosphatase_SuhB"/>
</dbReference>
<reference evidence="8 9" key="1">
    <citation type="submission" date="2018-05" db="EMBL/GenBank/DDBJ databases">
        <authorList>
            <person name="Zhang Y.-J."/>
        </authorList>
    </citation>
    <scope>NUCLEOTIDE SEQUENCE [LARGE SCALE GENOMIC DNA]</scope>
    <source>
        <strain evidence="8 9">CY04</strain>
    </source>
</reference>
<dbReference type="PRINTS" id="PR00377">
    <property type="entry name" value="IMPHPHTASES"/>
</dbReference>
<dbReference type="InterPro" id="IPR020583">
    <property type="entry name" value="Inositol_monoP_metal-BS"/>
</dbReference>
<evidence type="ECO:0000256" key="5">
    <source>
        <dbReference type="ARBA" id="ARBA00022801"/>
    </source>
</evidence>
<evidence type="ECO:0000313" key="9">
    <source>
        <dbReference type="Proteomes" id="UP001429564"/>
    </source>
</evidence>